<dbReference type="InterPro" id="IPR008978">
    <property type="entry name" value="HSP20-like_chaperone"/>
</dbReference>
<dbReference type="RefSeq" id="WP_008235182.1">
    <property type="nucleotide sequence ID" value="NZ_CAIY01000073.1"/>
</dbReference>
<comment type="similarity">
    <text evidence="1">Belongs to the arsA ATPase family.</text>
</comment>
<comment type="caution">
    <text evidence="4">The sequence shown here is derived from an EMBL/GenBank/DDBJ whole genome shotgun (WGS) entry which is preliminary data.</text>
</comment>
<reference evidence="4 5" key="1">
    <citation type="submission" date="2012-05" db="EMBL/GenBank/DDBJ databases">
        <authorList>
            <person name="Hilton J."/>
        </authorList>
    </citation>
    <scope>NUCLEOTIDE SEQUENCE [LARGE SCALE GENOMIC DNA]</scope>
    <source>
        <strain evidence="4 5">HH01</strain>
    </source>
</reference>
<dbReference type="PANTHER" id="PTHR43868:SF1">
    <property type="entry name" value="P-LOOP CONTAINING NUCLEOSIDE TRIPHOSPHATE HYDROLASES SUPERFAMILY PROTEIN"/>
    <property type="match status" value="1"/>
</dbReference>
<organism evidence="4 5">
    <name type="scientific">Richelia intracellularis HH01</name>
    <dbReference type="NCBI Taxonomy" id="1165094"/>
    <lineage>
        <taxon>Bacteria</taxon>
        <taxon>Bacillati</taxon>
        <taxon>Cyanobacteriota</taxon>
        <taxon>Cyanophyceae</taxon>
        <taxon>Nostocales</taxon>
        <taxon>Nostocaceae</taxon>
        <taxon>Richelia</taxon>
    </lineage>
</organism>
<dbReference type="Pfam" id="PF02374">
    <property type="entry name" value="ArsA_ATPase"/>
    <property type="match status" value="1"/>
</dbReference>
<feature type="domain" description="ArsA HSP20-like" evidence="3">
    <location>
        <begin position="311"/>
        <end position="369"/>
    </location>
</feature>
<dbReference type="InterPro" id="IPR040612">
    <property type="entry name" value="ArsA_HSP20-like"/>
</dbReference>
<dbReference type="OrthoDB" id="9780677at2"/>
<gene>
    <name evidence="4" type="ORF">RINTHH_18220</name>
</gene>
<name>M1WZX7_9NOST</name>
<evidence type="ECO:0000259" key="2">
    <source>
        <dbReference type="Pfam" id="PF02374"/>
    </source>
</evidence>
<dbReference type="CDD" id="cd02035">
    <property type="entry name" value="ArsA"/>
    <property type="match status" value="1"/>
</dbReference>
<dbReference type="SUPFAM" id="SSF52540">
    <property type="entry name" value="P-loop containing nucleoside triphosphate hydrolases"/>
    <property type="match status" value="1"/>
</dbReference>
<keyword evidence="4" id="KW-0378">Hydrolase</keyword>
<dbReference type="PANTHER" id="PTHR43868">
    <property type="entry name" value="OS02G0711200 PROTEIN"/>
    <property type="match status" value="1"/>
</dbReference>
<reference evidence="5" key="2">
    <citation type="submission" date="2016-01" db="EMBL/GenBank/DDBJ databases">
        <title>Diatom-associated endosymboitic cyanobacterium lacks core nitrogen metabolism enzymes.</title>
        <authorList>
            <person name="Hilton J.A."/>
            <person name="Foster R.A."/>
            <person name="Tripp H.J."/>
            <person name="Carter B.J."/>
            <person name="Zehr J.P."/>
            <person name="Villareal T.A."/>
        </authorList>
    </citation>
    <scope>NUCLEOTIDE SEQUENCE [LARGE SCALE GENOMIC DNA]</scope>
    <source>
        <strain evidence="5">HH01</strain>
    </source>
</reference>
<evidence type="ECO:0000313" key="5">
    <source>
        <dbReference type="Proteomes" id="UP000053051"/>
    </source>
</evidence>
<dbReference type="AlphaFoldDB" id="M1WZX7"/>
<dbReference type="Gene3D" id="3.40.50.300">
    <property type="entry name" value="P-loop containing nucleotide triphosphate hydrolases"/>
    <property type="match status" value="1"/>
</dbReference>
<dbReference type="InterPro" id="IPR027417">
    <property type="entry name" value="P-loop_NTPase"/>
</dbReference>
<accession>M1WZX7</accession>
<evidence type="ECO:0000259" key="3">
    <source>
        <dbReference type="Pfam" id="PF17886"/>
    </source>
</evidence>
<feature type="domain" description="ArsA/GET3 Anion-transporting ATPase-like" evidence="2">
    <location>
        <begin position="20"/>
        <end position="242"/>
    </location>
</feature>
<dbReference type="Gene3D" id="2.60.40.790">
    <property type="match status" value="1"/>
</dbReference>
<dbReference type="GO" id="GO:0016787">
    <property type="term" value="F:hydrolase activity"/>
    <property type="evidence" value="ECO:0007669"/>
    <property type="project" value="UniProtKB-KW"/>
</dbReference>
<dbReference type="Proteomes" id="UP000053051">
    <property type="component" value="Unassembled WGS sequence"/>
</dbReference>
<dbReference type="InterPro" id="IPR053262">
    <property type="entry name" value="ArsA_ATPase-like"/>
</dbReference>
<dbReference type="STRING" id="1165094.RINTHH_18220"/>
<dbReference type="EMBL" id="CAIY01000073">
    <property type="protein sequence ID" value="CCH67977.1"/>
    <property type="molecule type" value="Genomic_DNA"/>
</dbReference>
<evidence type="ECO:0000313" key="4">
    <source>
        <dbReference type="EMBL" id="CCH67977.1"/>
    </source>
</evidence>
<dbReference type="InterPro" id="IPR025723">
    <property type="entry name" value="ArsA/GET3_ATPase-like"/>
</dbReference>
<protein>
    <submittedName>
        <fullName evidence="4">Arsenical pump-driving ATPase</fullName>
        <ecNumber evidence="4">3.6.3.16</ecNumber>
    </submittedName>
</protein>
<evidence type="ECO:0000256" key="1">
    <source>
        <dbReference type="ARBA" id="ARBA00011040"/>
    </source>
</evidence>
<sequence length="369" mass="41249">MSLILTFLGATSTHRIKIAVTAAKLLSGQGKRVLLAGNVEPTMSMLLNFSVGCDPQEIAINLHVVYLQASVLLERSWNDIKQLESEYLKTPLLKEVYGQELAVLPGMDSALALNAIRQYDESGNYDVIIYCGYGDSRTIRMFGMPDFISWYWRRFHQLFVNSDIGKILTEAPIIQTLINNLFNFNWMDNNFVHPIDQTISFLEKGKEAVADPKRVVAFLVSTPEILELAACRYLWGSSQQINLTVGGLILVTSGNMDAKNMIPGEFSPLAVSVFPDRSTSDWQILMDSLPDFEAQALEAPKPIEINVCERKVSLFLPGFEKKQIKLTQHGPEVTVEAGDQRRNISLPSSLIGRSVTGAKFQHNYLIISF</sequence>
<keyword evidence="5" id="KW-1185">Reference proteome</keyword>
<dbReference type="EC" id="3.6.3.16" evidence="4"/>
<proteinExistence type="inferred from homology"/>
<dbReference type="Pfam" id="PF17886">
    <property type="entry name" value="ArsA_HSP20"/>
    <property type="match status" value="1"/>
</dbReference>